<dbReference type="InterPro" id="IPR043727">
    <property type="entry name" value="Lmo0937-like"/>
</dbReference>
<feature type="transmembrane region" description="Helical" evidence="1">
    <location>
        <begin position="5"/>
        <end position="22"/>
    </location>
</feature>
<accession>A0ABW3LFY2</accession>
<evidence type="ECO:0000313" key="2">
    <source>
        <dbReference type="EMBL" id="MFD1032057.1"/>
    </source>
</evidence>
<gene>
    <name evidence="2" type="ORF">ACFQ1X_11505</name>
</gene>
<dbReference type="Proteomes" id="UP001597109">
    <property type="component" value="Unassembled WGS sequence"/>
</dbReference>
<protein>
    <submittedName>
        <fullName evidence="2">Lmo0937 family membrane protein</fullName>
    </submittedName>
</protein>
<keyword evidence="3" id="KW-1185">Reference proteome</keyword>
<dbReference type="NCBIfam" id="NF033488">
    <property type="entry name" value="lmo0937_fam_TM"/>
    <property type="match status" value="1"/>
</dbReference>
<dbReference type="RefSeq" id="WP_144841009.1">
    <property type="nucleotide sequence ID" value="NZ_JBHTKI010000017.1"/>
</dbReference>
<keyword evidence="1" id="KW-1133">Transmembrane helix</keyword>
<keyword evidence="1" id="KW-0472">Membrane</keyword>
<organism evidence="2 3">
    <name type="scientific">Metaplanococcus flavidus</name>
    <dbReference type="NCBI Taxonomy" id="569883"/>
    <lineage>
        <taxon>Bacteria</taxon>
        <taxon>Bacillati</taxon>
        <taxon>Bacillota</taxon>
        <taxon>Bacilli</taxon>
        <taxon>Bacillales</taxon>
        <taxon>Caryophanaceae</taxon>
        <taxon>Metaplanococcus</taxon>
    </lineage>
</organism>
<feature type="transmembrane region" description="Helical" evidence="1">
    <location>
        <begin position="28"/>
        <end position="46"/>
    </location>
</feature>
<dbReference type="EMBL" id="JBHTKI010000017">
    <property type="protein sequence ID" value="MFD1032057.1"/>
    <property type="molecule type" value="Genomic_DNA"/>
</dbReference>
<comment type="caution">
    <text evidence="2">The sequence shown here is derived from an EMBL/GenBank/DDBJ whole genome shotgun (WGS) entry which is preliminary data.</text>
</comment>
<keyword evidence="1" id="KW-0812">Transmembrane</keyword>
<reference evidence="3" key="1">
    <citation type="journal article" date="2019" name="Int. J. Syst. Evol. Microbiol.">
        <title>The Global Catalogue of Microorganisms (GCM) 10K type strain sequencing project: providing services to taxonomists for standard genome sequencing and annotation.</title>
        <authorList>
            <consortium name="The Broad Institute Genomics Platform"/>
            <consortium name="The Broad Institute Genome Sequencing Center for Infectious Disease"/>
            <person name="Wu L."/>
            <person name="Ma J."/>
        </authorList>
    </citation>
    <scope>NUCLEOTIDE SEQUENCE [LARGE SCALE GENOMIC DNA]</scope>
    <source>
        <strain evidence="3">CCUG 56756</strain>
    </source>
</reference>
<evidence type="ECO:0000313" key="3">
    <source>
        <dbReference type="Proteomes" id="UP001597109"/>
    </source>
</evidence>
<sequence>MARILWIILIVILAIWLIGFLMDVAGGLIHLLLIVAAIILIVNLISGRKGV</sequence>
<name>A0ABW3LFY2_9BACL</name>
<proteinExistence type="predicted"/>
<evidence type="ECO:0000256" key="1">
    <source>
        <dbReference type="SAM" id="Phobius"/>
    </source>
</evidence>
<dbReference type="Pfam" id="PF18919">
    <property type="entry name" value="DUF5670"/>
    <property type="match status" value="1"/>
</dbReference>